<proteinExistence type="predicted"/>
<evidence type="ECO:0000313" key="2">
    <source>
        <dbReference type="Proteomes" id="UP000612362"/>
    </source>
</evidence>
<evidence type="ECO:0000313" key="1">
    <source>
        <dbReference type="EMBL" id="GHO47096.1"/>
    </source>
</evidence>
<protein>
    <submittedName>
        <fullName evidence="1">Uncharacterized protein</fullName>
    </submittedName>
</protein>
<accession>A0A8J3MUN2</accession>
<sequence>MLTGRNSADQQMQADAWELFAEGVGSLFLATHDGGFALCARGLKEREVFVVRIGSWKCQMSRKLRQEDSVLK</sequence>
<organism evidence="1 2">
    <name type="scientific">Ktedonospora formicarum</name>
    <dbReference type="NCBI Taxonomy" id="2778364"/>
    <lineage>
        <taxon>Bacteria</taxon>
        <taxon>Bacillati</taxon>
        <taxon>Chloroflexota</taxon>
        <taxon>Ktedonobacteria</taxon>
        <taxon>Ktedonobacterales</taxon>
        <taxon>Ktedonobacteraceae</taxon>
        <taxon>Ktedonospora</taxon>
    </lineage>
</organism>
<reference evidence="1" key="1">
    <citation type="submission" date="2020-10" db="EMBL/GenBank/DDBJ databases">
        <title>Taxonomic study of unclassified bacteria belonging to the class Ktedonobacteria.</title>
        <authorList>
            <person name="Yabe S."/>
            <person name="Wang C.M."/>
            <person name="Zheng Y."/>
            <person name="Sakai Y."/>
            <person name="Cavaletti L."/>
            <person name="Monciardini P."/>
            <person name="Donadio S."/>
        </authorList>
    </citation>
    <scope>NUCLEOTIDE SEQUENCE</scope>
    <source>
        <strain evidence="1">SOSP1-1</strain>
    </source>
</reference>
<dbReference type="AlphaFoldDB" id="A0A8J3MUN2"/>
<gene>
    <name evidence="1" type="ORF">KSX_52590</name>
</gene>
<comment type="caution">
    <text evidence="1">The sequence shown here is derived from an EMBL/GenBank/DDBJ whole genome shotgun (WGS) entry which is preliminary data.</text>
</comment>
<name>A0A8J3MUN2_9CHLR</name>
<keyword evidence="2" id="KW-1185">Reference proteome</keyword>
<dbReference type="Proteomes" id="UP000612362">
    <property type="component" value="Unassembled WGS sequence"/>
</dbReference>
<dbReference type="EMBL" id="BNJF01000002">
    <property type="protein sequence ID" value="GHO47096.1"/>
    <property type="molecule type" value="Genomic_DNA"/>
</dbReference>